<dbReference type="SUPFAM" id="SSF51445">
    <property type="entry name" value="(Trans)glycosidases"/>
    <property type="match status" value="1"/>
</dbReference>
<organism evidence="4 5">
    <name type="scientific">Sphingobacterium nematocida</name>
    <dbReference type="NCBI Taxonomy" id="1513896"/>
    <lineage>
        <taxon>Bacteria</taxon>
        <taxon>Pseudomonadati</taxon>
        <taxon>Bacteroidota</taxon>
        <taxon>Sphingobacteriia</taxon>
        <taxon>Sphingobacteriales</taxon>
        <taxon>Sphingobacteriaceae</taxon>
        <taxon>Sphingobacterium</taxon>
    </lineage>
</organism>
<keyword evidence="1" id="KW-0378">Hydrolase</keyword>
<dbReference type="InterPro" id="IPR017853">
    <property type="entry name" value="GH"/>
</dbReference>
<reference evidence="5" key="1">
    <citation type="submission" date="2017-02" db="EMBL/GenBank/DDBJ databases">
        <authorList>
            <person name="Varghese N."/>
            <person name="Submissions S."/>
        </authorList>
    </citation>
    <scope>NUCLEOTIDE SEQUENCE [LARGE SCALE GENOMIC DNA]</scope>
    <source>
        <strain evidence="5">DSM 24091</strain>
    </source>
</reference>
<dbReference type="GO" id="GO:0005975">
    <property type="term" value="P:carbohydrate metabolic process"/>
    <property type="evidence" value="ECO:0007669"/>
    <property type="project" value="InterPro"/>
</dbReference>
<dbReference type="InterPro" id="IPR013780">
    <property type="entry name" value="Glyco_hydro_b"/>
</dbReference>
<name>A0A1T5GRC3_9SPHI</name>
<dbReference type="Pfam" id="PF00128">
    <property type="entry name" value="Alpha-amylase"/>
    <property type="match status" value="1"/>
</dbReference>
<dbReference type="InterPro" id="IPR013783">
    <property type="entry name" value="Ig-like_fold"/>
</dbReference>
<dbReference type="OrthoDB" id="9806009at2"/>
<keyword evidence="5" id="KW-1185">Reference proteome</keyword>
<evidence type="ECO:0000259" key="3">
    <source>
        <dbReference type="SMART" id="SM00642"/>
    </source>
</evidence>
<dbReference type="Gene3D" id="2.60.40.1180">
    <property type="entry name" value="Golgi alpha-mannosidase II"/>
    <property type="match status" value="1"/>
</dbReference>
<dbReference type="Proteomes" id="UP000190150">
    <property type="component" value="Unassembled WGS sequence"/>
</dbReference>
<feature type="domain" description="Glycosyl hydrolase family 13 catalytic" evidence="3">
    <location>
        <begin position="130"/>
        <end position="524"/>
    </location>
</feature>
<dbReference type="CDD" id="cd11340">
    <property type="entry name" value="AmyAc_bac_CMD_like_3"/>
    <property type="match status" value="1"/>
</dbReference>
<dbReference type="STRING" id="1513896.SAMN05660841_04296"/>
<keyword evidence="2 4" id="KW-0326">Glycosidase</keyword>
<dbReference type="EMBL" id="FUZF01000031">
    <property type="protein sequence ID" value="SKC10941.1"/>
    <property type="molecule type" value="Genomic_DNA"/>
</dbReference>
<gene>
    <name evidence="4" type="ORF">SAMN05660841_04296</name>
</gene>
<dbReference type="AlphaFoldDB" id="A0A1T5GRC3"/>
<dbReference type="Gene3D" id="2.60.40.10">
    <property type="entry name" value="Immunoglobulins"/>
    <property type="match status" value="1"/>
</dbReference>
<accession>A0A1T5GRC3</accession>
<dbReference type="InterPro" id="IPR006047">
    <property type="entry name" value="GH13_cat_dom"/>
</dbReference>
<dbReference type="InterPro" id="IPR015171">
    <property type="entry name" value="Cyc-maltodext_N"/>
</dbReference>
<protein>
    <submittedName>
        <fullName evidence="4">Glycosidase</fullName>
    </submittedName>
</protein>
<dbReference type="Gene3D" id="3.20.20.80">
    <property type="entry name" value="Glycosidases"/>
    <property type="match status" value="1"/>
</dbReference>
<dbReference type="Pfam" id="PF09087">
    <property type="entry name" value="Cyc-maltodext_N"/>
    <property type="match status" value="1"/>
</dbReference>
<dbReference type="InterPro" id="IPR019492">
    <property type="entry name" value="Cyclo-malto-dextrinase_C"/>
</dbReference>
<dbReference type="PANTHER" id="PTHR10357:SF210">
    <property type="entry name" value="MALTODEXTRIN GLUCOSIDASE"/>
    <property type="match status" value="1"/>
</dbReference>
<evidence type="ECO:0000256" key="2">
    <source>
        <dbReference type="ARBA" id="ARBA00023295"/>
    </source>
</evidence>
<dbReference type="InterPro" id="IPR014756">
    <property type="entry name" value="Ig_E-set"/>
</dbReference>
<sequence>MKIYGLSILMMLMQSLFVFSQQKIERVEPLNWWVGMKNKNLQLVLYGQQIGSLKAHLPQKGLRLIKQHQVANPNYIFLDLVVEPGALAGEYRIELFEGHKLVSSYPYRLAARAADKVKAQGVNASDFIYLIMPDRFANGDTTNDRKLGMREQTINRDSMYYRHGGDIEGVIQKLDYLKDLCVTTVWLTPVLTNDMPQASYHGYANTENYQIDPRLGTNEDYRRLGQELHKRGMKLIHDAVPNHVGLFHWTVVDRPFPDWVHVWPEFTQTTYKDQSIFDPYAAGEDRAIMQKGWFVKTMPDLNQEDPFVANYITQSHIWWIEYAGIDGFRIDTYPYNDLPFMAQWTDRIRDEYPDFSFFGETWVPGIANQAYFLGGQKVGQSIDTKLDGVTDFQLNYAISDALKEDKNGANRLYTTLGADYLYPNPYANVLFLDNHDKDRFFSVVGENIEKYKSAMTWLLTCRGIPQLYYGAEVLMKNFNNPDGLLREDFKGGFPADKISKFTVAGRSEEEEQVFSHIRKLAQFRKSHAVLQTGKLRHYVPEDNVYVYFRYNDSDTILVIMNLNSEGRNVKLKRFDNMIKGGKLKGVLNPLVAQDLEAVELKGFETRVFTIHH</sequence>
<dbReference type="SUPFAM" id="SSF81296">
    <property type="entry name" value="E set domains"/>
    <property type="match status" value="1"/>
</dbReference>
<evidence type="ECO:0000313" key="4">
    <source>
        <dbReference type="EMBL" id="SKC10941.1"/>
    </source>
</evidence>
<proteinExistence type="predicted"/>
<dbReference type="SUPFAM" id="SSF51011">
    <property type="entry name" value="Glycosyl hydrolase domain"/>
    <property type="match status" value="1"/>
</dbReference>
<dbReference type="GO" id="GO:0016798">
    <property type="term" value="F:hydrolase activity, acting on glycosyl bonds"/>
    <property type="evidence" value="ECO:0007669"/>
    <property type="project" value="UniProtKB-KW"/>
</dbReference>
<dbReference type="SMART" id="SM00642">
    <property type="entry name" value="Aamy"/>
    <property type="match status" value="1"/>
</dbReference>
<dbReference type="PANTHER" id="PTHR10357">
    <property type="entry name" value="ALPHA-AMYLASE FAMILY MEMBER"/>
    <property type="match status" value="1"/>
</dbReference>
<dbReference type="Pfam" id="PF10438">
    <property type="entry name" value="Cyc-maltodext_C"/>
    <property type="match status" value="1"/>
</dbReference>
<dbReference type="RefSeq" id="WP_079645918.1">
    <property type="nucleotide sequence ID" value="NZ_FUZF01000031.1"/>
</dbReference>
<evidence type="ECO:0000256" key="1">
    <source>
        <dbReference type="ARBA" id="ARBA00022801"/>
    </source>
</evidence>
<evidence type="ECO:0000313" key="5">
    <source>
        <dbReference type="Proteomes" id="UP000190150"/>
    </source>
</evidence>